<keyword evidence="8" id="KW-1185">Reference proteome</keyword>
<sequence length="401" mass="44687">MDITERIPQFDEPVDRTAISSMKWNVADSELPMWVADMDFQTAPCITEALKKRVANGTFGYTDIPDEWSTAIANWWKTRYGMDVDPTHITFTTGVIPAISSLVRSLTNVAEKVVIQPPVYNIFTNSIVNNGRRVLNNPLIYSNGEYSIDFDDLENKLSDPLARLMIVCNPHNPSGNVWSRDDLARIGELCAKYDVTVISDEIHCDVIRPGLTHTPFAAASETNRRISVTCSSPSKAFNVAGLQSAYFFCDDAGLRARAVRGVNTDEVAEPNDFAVFSTIAAYEHSADWLDQLCQVAQRNKDYANRVIGERCAELLHMVPSDSTYLAWIDCSGLLDRVGDATAERFCDYLREHTGLILSYGGIYGENGVRFLRMNLGTRADLVIDGLNRLATGANDYVRNDR</sequence>
<dbReference type="AlphaFoldDB" id="A0A7K1J3A9"/>
<feature type="domain" description="Aminotransferase class I/classII large" evidence="6">
    <location>
        <begin position="37"/>
        <end position="380"/>
    </location>
</feature>
<dbReference type="CDD" id="cd00609">
    <property type="entry name" value="AAT_like"/>
    <property type="match status" value="1"/>
</dbReference>
<dbReference type="Gene3D" id="3.90.1150.10">
    <property type="entry name" value="Aspartate Aminotransferase, domain 1"/>
    <property type="match status" value="1"/>
</dbReference>
<accession>A0A7K1J3A9</accession>
<protein>
    <recommendedName>
        <fullName evidence="2">cysteine-S-conjugate beta-lyase</fullName>
        <ecNumber evidence="2">4.4.1.13</ecNumber>
    </recommendedName>
</protein>
<evidence type="ECO:0000256" key="5">
    <source>
        <dbReference type="ARBA" id="ARBA00037974"/>
    </source>
</evidence>
<dbReference type="InterPro" id="IPR027619">
    <property type="entry name" value="C-S_lyase_PatB-like"/>
</dbReference>
<dbReference type="InterPro" id="IPR015424">
    <property type="entry name" value="PyrdxlP-dep_Trfase"/>
</dbReference>
<comment type="similarity">
    <text evidence="5">Belongs to the class-II pyridoxal-phosphate-dependent aminotransferase family. MalY/PatB cystathionine beta-lyase subfamily.</text>
</comment>
<dbReference type="Proteomes" id="UP000487882">
    <property type="component" value="Unassembled WGS sequence"/>
</dbReference>
<evidence type="ECO:0000313" key="7">
    <source>
        <dbReference type="EMBL" id="MUH59040.1"/>
    </source>
</evidence>
<keyword evidence="3" id="KW-0663">Pyridoxal phosphate</keyword>
<dbReference type="PANTHER" id="PTHR43525:SF1">
    <property type="entry name" value="PROTEIN MALY"/>
    <property type="match status" value="1"/>
</dbReference>
<dbReference type="SUPFAM" id="SSF53383">
    <property type="entry name" value="PLP-dependent transferases"/>
    <property type="match status" value="1"/>
</dbReference>
<evidence type="ECO:0000256" key="1">
    <source>
        <dbReference type="ARBA" id="ARBA00001933"/>
    </source>
</evidence>
<name>A0A7K1J3A9_9BIFI</name>
<dbReference type="InterPro" id="IPR004839">
    <property type="entry name" value="Aminotransferase_I/II_large"/>
</dbReference>
<comment type="caution">
    <text evidence="7">The sequence shown here is derived from an EMBL/GenBank/DDBJ whole genome shotgun (WGS) entry which is preliminary data.</text>
</comment>
<gene>
    <name evidence="7" type="ORF">GSD1FS_0352</name>
</gene>
<evidence type="ECO:0000259" key="6">
    <source>
        <dbReference type="Pfam" id="PF00155"/>
    </source>
</evidence>
<dbReference type="Gene3D" id="3.40.640.10">
    <property type="entry name" value="Type I PLP-dependent aspartate aminotransferase-like (Major domain)"/>
    <property type="match status" value="1"/>
</dbReference>
<dbReference type="GO" id="GO:0030170">
    <property type="term" value="F:pyridoxal phosphate binding"/>
    <property type="evidence" value="ECO:0007669"/>
    <property type="project" value="InterPro"/>
</dbReference>
<dbReference type="InterPro" id="IPR015421">
    <property type="entry name" value="PyrdxlP-dep_Trfase_major"/>
</dbReference>
<organism evidence="7 8">
    <name type="scientific">Bifidobacterium canis</name>
    <dbReference type="NCBI Taxonomy" id="2610880"/>
    <lineage>
        <taxon>Bacteria</taxon>
        <taxon>Bacillati</taxon>
        <taxon>Actinomycetota</taxon>
        <taxon>Actinomycetes</taxon>
        <taxon>Bifidobacteriales</taxon>
        <taxon>Bifidobacteriaceae</taxon>
        <taxon>Bifidobacterium</taxon>
    </lineage>
</organism>
<dbReference type="GO" id="GO:0047804">
    <property type="term" value="F:cysteine-S-conjugate beta-lyase activity"/>
    <property type="evidence" value="ECO:0007669"/>
    <property type="project" value="UniProtKB-EC"/>
</dbReference>
<evidence type="ECO:0000256" key="4">
    <source>
        <dbReference type="ARBA" id="ARBA00023239"/>
    </source>
</evidence>
<dbReference type="PANTHER" id="PTHR43525">
    <property type="entry name" value="PROTEIN MALY"/>
    <property type="match status" value="1"/>
</dbReference>
<dbReference type="EC" id="4.4.1.13" evidence="2"/>
<dbReference type="InterPro" id="IPR051798">
    <property type="entry name" value="Class-II_PLP-Dep_Aminotrans"/>
</dbReference>
<proteinExistence type="inferred from homology"/>
<dbReference type="NCBIfam" id="TIGR04350">
    <property type="entry name" value="C_S_lyase_PatB"/>
    <property type="match status" value="1"/>
</dbReference>
<keyword evidence="4" id="KW-0456">Lyase</keyword>
<comment type="cofactor">
    <cofactor evidence="1">
        <name>pyridoxal 5'-phosphate</name>
        <dbReference type="ChEBI" id="CHEBI:597326"/>
    </cofactor>
</comment>
<evidence type="ECO:0000313" key="8">
    <source>
        <dbReference type="Proteomes" id="UP000487882"/>
    </source>
</evidence>
<reference evidence="7 8" key="1">
    <citation type="submission" date="2019-09" db="EMBL/GenBank/DDBJ databases">
        <title>Bifidobacterium canis sp. nov., isolated from the digestive tract of German Shepherd dog puppy.</title>
        <authorList>
            <person name="Bunesova V."/>
        </authorList>
    </citation>
    <scope>NUCLEOTIDE SEQUENCE [LARGE SCALE GENOMIC DNA]</scope>
    <source>
        <strain evidence="7 8">GSD1FS</strain>
    </source>
</reference>
<dbReference type="InterPro" id="IPR015422">
    <property type="entry name" value="PyrdxlP-dep_Trfase_small"/>
</dbReference>
<evidence type="ECO:0000256" key="3">
    <source>
        <dbReference type="ARBA" id="ARBA00022898"/>
    </source>
</evidence>
<evidence type="ECO:0000256" key="2">
    <source>
        <dbReference type="ARBA" id="ARBA00012224"/>
    </source>
</evidence>
<dbReference type="Pfam" id="PF00155">
    <property type="entry name" value="Aminotran_1_2"/>
    <property type="match status" value="1"/>
</dbReference>
<dbReference type="EMBL" id="WNLP01000001">
    <property type="protein sequence ID" value="MUH59040.1"/>
    <property type="molecule type" value="Genomic_DNA"/>
</dbReference>
<dbReference type="RefSeq" id="WP_155588071.1">
    <property type="nucleotide sequence ID" value="NZ_WNLP01000001.1"/>
</dbReference>